<comment type="caution">
    <text evidence="2">The sequence shown here is derived from an EMBL/GenBank/DDBJ whole genome shotgun (WGS) entry which is preliminary data.</text>
</comment>
<dbReference type="Gene3D" id="1.10.10.10">
    <property type="entry name" value="Winged helix-like DNA-binding domain superfamily/Winged helix DNA-binding domain"/>
    <property type="match status" value="1"/>
</dbReference>
<dbReference type="SUPFAM" id="SSF46689">
    <property type="entry name" value="Homeodomain-like"/>
    <property type="match status" value="1"/>
</dbReference>
<accession>A0A8X6VST1</accession>
<organism evidence="2 3">
    <name type="scientific">Trichonephila clavipes</name>
    <name type="common">Golden silk orbweaver</name>
    <name type="synonym">Nephila clavipes</name>
    <dbReference type="NCBI Taxonomy" id="2585209"/>
    <lineage>
        <taxon>Eukaryota</taxon>
        <taxon>Metazoa</taxon>
        <taxon>Ecdysozoa</taxon>
        <taxon>Arthropoda</taxon>
        <taxon>Chelicerata</taxon>
        <taxon>Arachnida</taxon>
        <taxon>Araneae</taxon>
        <taxon>Araneomorphae</taxon>
        <taxon>Entelegynae</taxon>
        <taxon>Araneoidea</taxon>
        <taxon>Nephilidae</taxon>
        <taxon>Trichonephila</taxon>
    </lineage>
</organism>
<evidence type="ECO:0000256" key="1">
    <source>
        <dbReference type="ARBA" id="ARBA00004123"/>
    </source>
</evidence>
<comment type="subcellular location">
    <subcellularLocation>
        <location evidence="1">Nucleus</location>
    </subcellularLocation>
</comment>
<sequence length="95" mass="10988">MGKLPDLDAFDREQIVSARRMGHSISKIFRQLGFSRSTVSRVFQEYMDGGQKTSDQVKCKGQLALTVRGERRLRRILRSQRSQTLTQITTQSYIH</sequence>
<proteinExistence type="predicted"/>
<evidence type="ECO:0000313" key="2">
    <source>
        <dbReference type="EMBL" id="GFY21683.1"/>
    </source>
</evidence>
<name>A0A8X6VST1_TRICX</name>
<dbReference type="EMBL" id="BMAU01021358">
    <property type="protein sequence ID" value="GFY21683.1"/>
    <property type="molecule type" value="Genomic_DNA"/>
</dbReference>
<reference evidence="2" key="1">
    <citation type="submission" date="2020-08" db="EMBL/GenBank/DDBJ databases">
        <title>Multicomponent nature underlies the extraordinary mechanical properties of spider dragline silk.</title>
        <authorList>
            <person name="Kono N."/>
            <person name="Nakamura H."/>
            <person name="Mori M."/>
            <person name="Yoshida Y."/>
            <person name="Ohtoshi R."/>
            <person name="Malay A.D."/>
            <person name="Moran D.A.P."/>
            <person name="Tomita M."/>
            <person name="Numata K."/>
            <person name="Arakawa K."/>
        </authorList>
    </citation>
    <scope>NUCLEOTIDE SEQUENCE</scope>
</reference>
<keyword evidence="3" id="KW-1185">Reference proteome</keyword>
<gene>
    <name evidence="2" type="primary">NCL1_29618</name>
    <name evidence="2" type="ORF">TNCV_1168271</name>
</gene>
<dbReference type="Pfam" id="PF13384">
    <property type="entry name" value="HTH_23"/>
    <property type="match status" value="1"/>
</dbReference>
<dbReference type="Proteomes" id="UP000887159">
    <property type="component" value="Unassembled WGS sequence"/>
</dbReference>
<evidence type="ECO:0000313" key="3">
    <source>
        <dbReference type="Proteomes" id="UP000887159"/>
    </source>
</evidence>
<dbReference type="InterPro" id="IPR036388">
    <property type="entry name" value="WH-like_DNA-bd_sf"/>
</dbReference>
<protein>
    <submittedName>
        <fullName evidence="2">Uncharacterized protein</fullName>
    </submittedName>
</protein>
<dbReference type="InterPro" id="IPR009057">
    <property type="entry name" value="Homeodomain-like_sf"/>
</dbReference>
<dbReference type="GO" id="GO:0005634">
    <property type="term" value="C:nucleus"/>
    <property type="evidence" value="ECO:0007669"/>
    <property type="project" value="UniProtKB-SubCell"/>
</dbReference>
<dbReference type="AlphaFoldDB" id="A0A8X6VST1"/>